<proteinExistence type="predicted"/>
<organism evidence="4 5">
    <name type="scientific">Aspergillus versicolor CBS 583.65</name>
    <dbReference type="NCBI Taxonomy" id="1036611"/>
    <lineage>
        <taxon>Eukaryota</taxon>
        <taxon>Fungi</taxon>
        <taxon>Dikarya</taxon>
        <taxon>Ascomycota</taxon>
        <taxon>Pezizomycotina</taxon>
        <taxon>Eurotiomycetes</taxon>
        <taxon>Eurotiomycetidae</taxon>
        <taxon>Eurotiales</taxon>
        <taxon>Aspergillaceae</taxon>
        <taxon>Aspergillus</taxon>
        <taxon>Aspergillus subgen. Nidulantes</taxon>
    </lineage>
</organism>
<feature type="chain" id="PRO_5012454017" description="Alpha/beta hydrolase fold-3 domain-containing protein" evidence="2">
    <location>
        <begin position="22"/>
        <end position="302"/>
    </location>
</feature>
<dbReference type="RefSeq" id="XP_040666306.1">
    <property type="nucleotide sequence ID" value="XM_040817144.1"/>
</dbReference>
<dbReference type="Proteomes" id="UP000184073">
    <property type="component" value="Unassembled WGS sequence"/>
</dbReference>
<evidence type="ECO:0000256" key="2">
    <source>
        <dbReference type="SAM" id="SignalP"/>
    </source>
</evidence>
<dbReference type="VEuPathDB" id="FungiDB:ASPVEDRAFT_82108"/>
<evidence type="ECO:0000313" key="5">
    <source>
        <dbReference type="Proteomes" id="UP000184073"/>
    </source>
</evidence>
<feature type="domain" description="Alpha/beta hydrolase fold-3" evidence="3">
    <location>
        <begin position="61"/>
        <end position="264"/>
    </location>
</feature>
<dbReference type="Gene3D" id="3.40.50.1820">
    <property type="entry name" value="alpha/beta hydrolase"/>
    <property type="match status" value="1"/>
</dbReference>
<dbReference type="PANTHER" id="PTHR48081">
    <property type="entry name" value="AB HYDROLASE SUPERFAMILY PROTEIN C4A8.06C"/>
    <property type="match status" value="1"/>
</dbReference>
<feature type="signal peptide" evidence="2">
    <location>
        <begin position="1"/>
        <end position="21"/>
    </location>
</feature>
<dbReference type="AlphaFoldDB" id="A0A1L9PG97"/>
<dbReference type="InterPro" id="IPR050300">
    <property type="entry name" value="GDXG_lipolytic_enzyme"/>
</dbReference>
<dbReference type="PANTHER" id="PTHR48081:SF8">
    <property type="entry name" value="ALPHA_BETA HYDROLASE FOLD-3 DOMAIN-CONTAINING PROTEIN-RELATED"/>
    <property type="match status" value="1"/>
</dbReference>
<gene>
    <name evidence="4" type="ORF">ASPVEDRAFT_82108</name>
</gene>
<accession>A0A1L9PG97</accession>
<reference evidence="5" key="1">
    <citation type="journal article" date="2017" name="Genome Biol.">
        <title>Comparative genomics reveals high biological diversity and specific adaptations in the industrially and medically important fungal genus Aspergillus.</title>
        <authorList>
            <person name="de Vries R.P."/>
            <person name="Riley R."/>
            <person name="Wiebenga A."/>
            <person name="Aguilar-Osorio G."/>
            <person name="Amillis S."/>
            <person name="Uchima C.A."/>
            <person name="Anderluh G."/>
            <person name="Asadollahi M."/>
            <person name="Askin M."/>
            <person name="Barry K."/>
            <person name="Battaglia E."/>
            <person name="Bayram O."/>
            <person name="Benocci T."/>
            <person name="Braus-Stromeyer S.A."/>
            <person name="Caldana C."/>
            <person name="Canovas D."/>
            <person name="Cerqueira G.C."/>
            <person name="Chen F."/>
            <person name="Chen W."/>
            <person name="Choi C."/>
            <person name="Clum A."/>
            <person name="Dos Santos R.A."/>
            <person name="Damasio A.R."/>
            <person name="Diallinas G."/>
            <person name="Emri T."/>
            <person name="Fekete E."/>
            <person name="Flipphi M."/>
            <person name="Freyberg S."/>
            <person name="Gallo A."/>
            <person name="Gournas C."/>
            <person name="Habgood R."/>
            <person name="Hainaut M."/>
            <person name="Harispe M.L."/>
            <person name="Henrissat B."/>
            <person name="Hilden K.S."/>
            <person name="Hope R."/>
            <person name="Hossain A."/>
            <person name="Karabika E."/>
            <person name="Karaffa L."/>
            <person name="Karanyi Z."/>
            <person name="Krasevec N."/>
            <person name="Kuo A."/>
            <person name="Kusch H."/>
            <person name="LaButti K."/>
            <person name="Lagendijk E.L."/>
            <person name="Lapidus A."/>
            <person name="Levasseur A."/>
            <person name="Lindquist E."/>
            <person name="Lipzen A."/>
            <person name="Logrieco A.F."/>
            <person name="MacCabe A."/>
            <person name="Maekelae M.R."/>
            <person name="Malavazi I."/>
            <person name="Melin P."/>
            <person name="Meyer V."/>
            <person name="Mielnichuk N."/>
            <person name="Miskei M."/>
            <person name="Molnar A.P."/>
            <person name="Mule G."/>
            <person name="Ngan C.Y."/>
            <person name="Orejas M."/>
            <person name="Orosz E."/>
            <person name="Ouedraogo J.P."/>
            <person name="Overkamp K.M."/>
            <person name="Park H.-S."/>
            <person name="Perrone G."/>
            <person name="Piumi F."/>
            <person name="Punt P.J."/>
            <person name="Ram A.F."/>
            <person name="Ramon A."/>
            <person name="Rauscher S."/>
            <person name="Record E."/>
            <person name="Riano-Pachon D.M."/>
            <person name="Robert V."/>
            <person name="Roehrig J."/>
            <person name="Ruller R."/>
            <person name="Salamov A."/>
            <person name="Salih N.S."/>
            <person name="Samson R.A."/>
            <person name="Sandor E."/>
            <person name="Sanguinetti M."/>
            <person name="Schuetze T."/>
            <person name="Sepcic K."/>
            <person name="Shelest E."/>
            <person name="Sherlock G."/>
            <person name="Sophianopoulou V."/>
            <person name="Squina F.M."/>
            <person name="Sun H."/>
            <person name="Susca A."/>
            <person name="Todd R.B."/>
            <person name="Tsang A."/>
            <person name="Unkles S.E."/>
            <person name="van de Wiele N."/>
            <person name="van Rossen-Uffink D."/>
            <person name="Oliveira J.V."/>
            <person name="Vesth T.C."/>
            <person name="Visser J."/>
            <person name="Yu J.-H."/>
            <person name="Zhou M."/>
            <person name="Andersen M.R."/>
            <person name="Archer D.B."/>
            <person name="Baker S.E."/>
            <person name="Benoit I."/>
            <person name="Brakhage A.A."/>
            <person name="Braus G.H."/>
            <person name="Fischer R."/>
            <person name="Frisvad J.C."/>
            <person name="Goldman G.H."/>
            <person name="Houbraken J."/>
            <person name="Oakley B."/>
            <person name="Pocsi I."/>
            <person name="Scazzocchio C."/>
            <person name="Seiboth B."/>
            <person name="vanKuyk P.A."/>
            <person name="Wortman J."/>
            <person name="Dyer P.S."/>
            <person name="Grigoriev I.V."/>
        </authorList>
    </citation>
    <scope>NUCLEOTIDE SEQUENCE [LARGE SCALE GENOMIC DNA]</scope>
    <source>
        <strain evidence="5">CBS 583.65</strain>
    </source>
</reference>
<dbReference type="InterPro" id="IPR013094">
    <property type="entry name" value="AB_hydrolase_3"/>
</dbReference>
<dbReference type="InterPro" id="IPR029058">
    <property type="entry name" value="AB_hydrolase_fold"/>
</dbReference>
<sequence length="302" mass="33578">MFRLTYIYCKVVAVLIRAIACLRLPTPKPDDVHQFQSREPARSIKIHVYRSATISNPAPVLINLHGSGFILPLHGSDDEFCRLVNQKTGYTVLDVQYRLAPEHPFPAALNDVEDVVNWVLQQPDKFDRARIAISGFSAGGNLALAASSTLFPRETFHALLTFYPPVDLDTDPGSKAPPDPSGKPLPAFLARLFDKCYIPSSHDKRDPRISPYYAQPDRFPNRVLMITAAGDSLAPEAEELAVKLGKQAGGKVVSQRMEGCDHGWNVSPKNAVQREARDKAYNMVFALLNERRYLSAPAIELR</sequence>
<dbReference type="OrthoDB" id="408631at2759"/>
<dbReference type="SUPFAM" id="SSF53474">
    <property type="entry name" value="alpha/beta-Hydrolases"/>
    <property type="match status" value="1"/>
</dbReference>
<dbReference type="GO" id="GO:0016787">
    <property type="term" value="F:hydrolase activity"/>
    <property type="evidence" value="ECO:0007669"/>
    <property type="project" value="UniProtKB-KW"/>
</dbReference>
<keyword evidence="1" id="KW-0378">Hydrolase</keyword>
<evidence type="ECO:0000259" key="3">
    <source>
        <dbReference type="Pfam" id="PF07859"/>
    </source>
</evidence>
<keyword evidence="5" id="KW-1185">Reference proteome</keyword>
<evidence type="ECO:0000313" key="4">
    <source>
        <dbReference type="EMBL" id="OJJ00544.1"/>
    </source>
</evidence>
<dbReference type="Pfam" id="PF07859">
    <property type="entry name" value="Abhydrolase_3"/>
    <property type="match status" value="1"/>
</dbReference>
<keyword evidence="2" id="KW-0732">Signal</keyword>
<dbReference type="GeneID" id="63732655"/>
<name>A0A1L9PG97_ASPVE</name>
<evidence type="ECO:0000256" key="1">
    <source>
        <dbReference type="ARBA" id="ARBA00022801"/>
    </source>
</evidence>
<dbReference type="EMBL" id="KV878127">
    <property type="protein sequence ID" value="OJJ00544.1"/>
    <property type="molecule type" value="Genomic_DNA"/>
</dbReference>
<protein>
    <recommendedName>
        <fullName evidence="3">Alpha/beta hydrolase fold-3 domain-containing protein</fullName>
    </recommendedName>
</protein>
<dbReference type="STRING" id="1036611.A0A1L9PG97"/>